<evidence type="ECO:0000256" key="1">
    <source>
        <dbReference type="ARBA" id="ARBA00010641"/>
    </source>
</evidence>
<feature type="domain" description="RNA polymerase sigma factor 70 region 4 type 2" evidence="8">
    <location>
        <begin position="141"/>
        <end position="192"/>
    </location>
</feature>
<accession>A0ABQ3VQQ2</accession>
<dbReference type="Gene3D" id="1.10.1740.10">
    <property type="match status" value="1"/>
</dbReference>
<dbReference type="PANTHER" id="PTHR43133">
    <property type="entry name" value="RNA POLYMERASE ECF-TYPE SIGMA FACTO"/>
    <property type="match status" value="1"/>
</dbReference>
<dbReference type="RefSeq" id="WP_201365261.1">
    <property type="nucleotide sequence ID" value="NZ_BNJJ01000019.1"/>
</dbReference>
<keyword evidence="10" id="KW-1185">Reference proteome</keyword>
<feature type="domain" description="RNA polymerase sigma-70 region 2" evidence="7">
    <location>
        <begin position="13"/>
        <end position="83"/>
    </location>
</feature>
<evidence type="ECO:0000259" key="7">
    <source>
        <dbReference type="Pfam" id="PF04542"/>
    </source>
</evidence>
<dbReference type="CDD" id="cd06171">
    <property type="entry name" value="Sigma70_r4"/>
    <property type="match status" value="1"/>
</dbReference>
<evidence type="ECO:0000256" key="6">
    <source>
        <dbReference type="SAM" id="MobiDB-lite"/>
    </source>
</evidence>
<dbReference type="InterPro" id="IPR036388">
    <property type="entry name" value="WH-like_DNA-bd_sf"/>
</dbReference>
<evidence type="ECO:0000256" key="4">
    <source>
        <dbReference type="ARBA" id="ARBA00023125"/>
    </source>
</evidence>
<evidence type="ECO:0000256" key="2">
    <source>
        <dbReference type="ARBA" id="ARBA00023015"/>
    </source>
</evidence>
<dbReference type="Gene3D" id="1.10.10.10">
    <property type="entry name" value="Winged helix-like DNA-binding domain superfamily/Winged helix DNA-binding domain"/>
    <property type="match status" value="1"/>
</dbReference>
<dbReference type="Proteomes" id="UP000635565">
    <property type="component" value="Unassembled WGS sequence"/>
</dbReference>
<dbReference type="NCBIfam" id="TIGR02937">
    <property type="entry name" value="sigma70-ECF"/>
    <property type="match status" value="1"/>
</dbReference>
<name>A0ABQ3VQQ2_9CHLR</name>
<reference evidence="9 10" key="1">
    <citation type="journal article" date="2021" name="Int. J. Syst. Evol. Microbiol.">
        <title>Reticulibacter mediterranei gen. nov., sp. nov., within the new family Reticulibacteraceae fam. nov., and Ktedonospora formicarum gen. nov., sp. nov., Ktedonobacter robiniae sp. nov., Dictyobacter formicarum sp. nov. and Dictyobacter arantiisoli sp. nov., belonging to the class Ktedonobacteria.</title>
        <authorList>
            <person name="Yabe S."/>
            <person name="Zheng Y."/>
            <person name="Wang C.M."/>
            <person name="Sakai Y."/>
            <person name="Abe K."/>
            <person name="Yokota A."/>
            <person name="Donadio S."/>
            <person name="Cavaletti L."/>
            <person name="Monciardini P."/>
        </authorList>
    </citation>
    <scope>NUCLEOTIDE SEQUENCE [LARGE SCALE GENOMIC DNA]</scope>
    <source>
        <strain evidence="9 10">SOSP1-9</strain>
    </source>
</reference>
<dbReference type="InterPro" id="IPR013324">
    <property type="entry name" value="RNA_pol_sigma_r3/r4-like"/>
</dbReference>
<evidence type="ECO:0000313" key="9">
    <source>
        <dbReference type="EMBL" id="GHO87723.1"/>
    </source>
</evidence>
<dbReference type="InterPro" id="IPR013249">
    <property type="entry name" value="RNA_pol_sigma70_r4_t2"/>
</dbReference>
<dbReference type="InterPro" id="IPR007627">
    <property type="entry name" value="RNA_pol_sigma70_r2"/>
</dbReference>
<gene>
    <name evidence="9" type="ORF">KSZ_57290</name>
</gene>
<sequence>MDTIPAAQAVETLIHEYYKLVFHTIYGLTNNWEESQDLTQDTFHQALKGIDAARASSGGHFHAKAWLLRIALNTVRMQRRRRALFSFIPFSSMHEKRQQQEGNERNASGDEMVQAQAARVQPGGYGAVGNEDPAEFVAEQDAVQRTMALLPEPLRICLLFSIVGGLSTAEIADMLDLKEAAVRQRLVRARKQFQQLYSQQSGEELADAAPPLSTNSQVQQSDGQDRKQRNAHKDTHRRLSLANQAPSIGSGYA</sequence>
<dbReference type="InterPro" id="IPR014284">
    <property type="entry name" value="RNA_pol_sigma-70_dom"/>
</dbReference>
<evidence type="ECO:0000256" key="5">
    <source>
        <dbReference type="ARBA" id="ARBA00023163"/>
    </source>
</evidence>
<keyword evidence="5" id="KW-0804">Transcription</keyword>
<feature type="region of interest" description="Disordered" evidence="6">
    <location>
        <begin position="201"/>
        <end position="253"/>
    </location>
</feature>
<dbReference type="InterPro" id="IPR039425">
    <property type="entry name" value="RNA_pol_sigma-70-like"/>
</dbReference>
<feature type="compositionally biased region" description="Polar residues" evidence="6">
    <location>
        <begin position="212"/>
        <end position="222"/>
    </location>
</feature>
<evidence type="ECO:0000313" key="10">
    <source>
        <dbReference type="Proteomes" id="UP000635565"/>
    </source>
</evidence>
<keyword evidence="4" id="KW-0238">DNA-binding</keyword>
<proteinExistence type="inferred from homology"/>
<dbReference type="PANTHER" id="PTHR43133:SF8">
    <property type="entry name" value="RNA POLYMERASE SIGMA FACTOR HI_1459-RELATED"/>
    <property type="match status" value="1"/>
</dbReference>
<keyword evidence="3" id="KW-0731">Sigma factor</keyword>
<evidence type="ECO:0000256" key="3">
    <source>
        <dbReference type="ARBA" id="ARBA00023082"/>
    </source>
</evidence>
<comment type="similarity">
    <text evidence="1">Belongs to the sigma-70 factor family. ECF subfamily.</text>
</comment>
<dbReference type="InterPro" id="IPR013325">
    <property type="entry name" value="RNA_pol_sigma_r2"/>
</dbReference>
<feature type="compositionally biased region" description="Basic and acidic residues" evidence="6">
    <location>
        <begin position="223"/>
        <end position="233"/>
    </location>
</feature>
<dbReference type="SUPFAM" id="SSF88946">
    <property type="entry name" value="Sigma2 domain of RNA polymerase sigma factors"/>
    <property type="match status" value="1"/>
</dbReference>
<organism evidence="9 10">
    <name type="scientific">Dictyobacter formicarum</name>
    <dbReference type="NCBI Taxonomy" id="2778368"/>
    <lineage>
        <taxon>Bacteria</taxon>
        <taxon>Bacillati</taxon>
        <taxon>Chloroflexota</taxon>
        <taxon>Ktedonobacteria</taxon>
        <taxon>Ktedonobacterales</taxon>
        <taxon>Dictyobacteraceae</taxon>
        <taxon>Dictyobacter</taxon>
    </lineage>
</organism>
<protein>
    <submittedName>
        <fullName evidence="9">RNA polymerase subunit sigma-24</fullName>
    </submittedName>
</protein>
<dbReference type="EMBL" id="BNJJ01000019">
    <property type="protein sequence ID" value="GHO87723.1"/>
    <property type="molecule type" value="Genomic_DNA"/>
</dbReference>
<evidence type="ECO:0000259" key="8">
    <source>
        <dbReference type="Pfam" id="PF08281"/>
    </source>
</evidence>
<dbReference type="SUPFAM" id="SSF88659">
    <property type="entry name" value="Sigma3 and sigma4 domains of RNA polymerase sigma factors"/>
    <property type="match status" value="1"/>
</dbReference>
<keyword evidence="2" id="KW-0805">Transcription regulation</keyword>
<comment type="caution">
    <text evidence="9">The sequence shown here is derived from an EMBL/GenBank/DDBJ whole genome shotgun (WGS) entry which is preliminary data.</text>
</comment>
<dbReference type="Pfam" id="PF04542">
    <property type="entry name" value="Sigma70_r2"/>
    <property type="match status" value="1"/>
</dbReference>
<dbReference type="Pfam" id="PF08281">
    <property type="entry name" value="Sigma70_r4_2"/>
    <property type="match status" value="1"/>
</dbReference>